<evidence type="ECO:0000313" key="1">
    <source>
        <dbReference type="EMBL" id="RUA22574.1"/>
    </source>
</evidence>
<organism evidence="1">
    <name type="scientific">Billgrantia gudaonensis</name>
    <dbReference type="NCBI Taxonomy" id="376427"/>
    <lineage>
        <taxon>Bacteria</taxon>
        <taxon>Pseudomonadati</taxon>
        <taxon>Pseudomonadota</taxon>
        <taxon>Gammaproteobacteria</taxon>
        <taxon>Oceanospirillales</taxon>
        <taxon>Halomonadaceae</taxon>
        <taxon>Billgrantia</taxon>
    </lineage>
</organism>
<gene>
    <name evidence="1" type="ORF">DSL92_05150</name>
</gene>
<proteinExistence type="predicted"/>
<accession>A0A432JJU4</accession>
<dbReference type="EMBL" id="RXHI01000014">
    <property type="protein sequence ID" value="RUA22574.1"/>
    <property type="molecule type" value="Genomic_DNA"/>
</dbReference>
<comment type="caution">
    <text evidence="1">The sequence shown here is derived from an EMBL/GenBank/DDBJ whole genome shotgun (WGS) entry which is preliminary data.</text>
</comment>
<name>A0A432JJU4_9GAMM</name>
<sequence>MDLLVRGAGVDLPRDAFRFHALPLDDEGRAPPRFAGQGLCVITGVGSTSNAPVKETLCSWRGSFACLSSTSRSSSVRRTSIGAGATLYRGRRLSGVSQAAPHRQIAAELERFRNAW</sequence>
<protein>
    <submittedName>
        <fullName evidence="1">Uncharacterized protein</fullName>
    </submittedName>
</protein>
<dbReference type="AlphaFoldDB" id="A0A432JJU4"/>
<reference evidence="1" key="1">
    <citation type="submission" date="2018-12" db="EMBL/GenBank/DDBJ databases">
        <authorList>
            <person name="Jadhav K."/>
            <person name="Kushwaha B."/>
            <person name="Jadhav I."/>
        </authorList>
    </citation>
    <scope>NUCLEOTIDE SEQUENCE [LARGE SCALE GENOMIC DNA]</scope>
    <source>
        <strain evidence="1">SBS 10</strain>
    </source>
</reference>